<dbReference type="Proteomes" id="UP001165082">
    <property type="component" value="Unassembled WGS sequence"/>
</dbReference>
<gene>
    <name evidence="1" type="ORF">TrRE_jg6300</name>
</gene>
<evidence type="ECO:0000313" key="2">
    <source>
        <dbReference type="Proteomes" id="UP001165082"/>
    </source>
</evidence>
<dbReference type="EMBL" id="BRXZ01001984">
    <property type="protein sequence ID" value="GMH51524.1"/>
    <property type="molecule type" value="Genomic_DNA"/>
</dbReference>
<keyword evidence="2" id="KW-1185">Reference proteome</keyword>
<dbReference type="AlphaFoldDB" id="A0A9W6ZC28"/>
<name>A0A9W6ZC28_9STRA</name>
<comment type="caution">
    <text evidence="1">The sequence shown here is derived from an EMBL/GenBank/DDBJ whole genome shotgun (WGS) entry which is preliminary data.</text>
</comment>
<protein>
    <recommendedName>
        <fullName evidence="3">SAP domain-containing protein</fullName>
    </recommendedName>
</protein>
<reference evidence="1" key="1">
    <citation type="submission" date="2022-07" db="EMBL/GenBank/DDBJ databases">
        <title>Genome analysis of Parmales, a sister group of diatoms, reveals the evolutionary specialization of diatoms from phago-mixotrophs to photoautotrophs.</title>
        <authorList>
            <person name="Ban H."/>
            <person name="Sato S."/>
            <person name="Yoshikawa S."/>
            <person name="Kazumasa Y."/>
            <person name="Nakamura Y."/>
            <person name="Ichinomiya M."/>
            <person name="Saitoh K."/>
            <person name="Sato N."/>
            <person name="Blanc-Mathieu R."/>
            <person name="Endo H."/>
            <person name="Kuwata A."/>
            <person name="Ogata H."/>
        </authorList>
    </citation>
    <scope>NUCLEOTIDE SEQUENCE</scope>
</reference>
<evidence type="ECO:0000313" key="1">
    <source>
        <dbReference type="EMBL" id="GMH51524.1"/>
    </source>
</evidence>
<proteinExistence type="predicted"/>
<sequence length="72" mass="7381">MLREKGQKVGGKKSELVDRLLGLGDVMGDVMGDVGVGVPVTASSSASSQALSLDNVPTYLPPSSVLIYACKS</sequence>
<accession>A0A9W6ZC28</accession>
<organism evidence="1 2">
    <name type="scientific">Triparma retinervis</name>
    <dbReference type="NCBI Taxonomy" id="2557542"/>
    <lineage>
        <taxon>Eukaryota</taxon>
        <taxon>Sar</taxon>
        <taxon>Stramenopiles</taxon>
        <taxon>Ochrophyta</taxon>
        <taxon>Bolidophyceae</taxon>
        <taxon>Parmales</taxon>
        <taxon>Triparmaceae</taxon>
        <taxon>Triparma</taxon>
    </lineage>
</organism>
<evidence type="ECO:0008006" key="3">
    <source>
        <dbReference type="Google" id="ProtNLM"/>
    </source>
</evidence>